<name>A0A2H0W8D7_9BACT</name>
<evidence type="ECO:0000256" key="3">
    <source>
        <dbReference type="ARBA" id="ARBA00022475"/>
    </source>
</evidence>
<proteinExistence type="inferred from homology"/>
<dbReference type="CDD" id="cd06582">
    <property type="entry name" value="TM_PBP1_LivH_like"/>
    <property type="match status" value="1"/>
</dbReference>
<dbReference type="InterPro" id="IPR001851">
    <property type="entry name" value="ABC_transp_permease"/>
</dbReference>
<feature type="transmembrane region" description="Helical" evidence="9">
    <location>
        <begin position="212"/>
        <end position="233"/>
    </location>
</feature>
<comment type="similarity">
    <text evidence="8">Belongs to the binding-protein-dependent transport system permease family. LivHM subfamily.</text>
</comment>
<feature type="transmembrane region" description="Helical" evidence="9">
    <location>
        <begin position="83"/>
        <end position="106"/>
    </location>
</feature>
<evidence type="ECO:0000256" key="7">
    <source>
        <dbReference type="ARBA" id="ARBA00023136"/>
    </source>
</evidence>
<feature type="transmembrane region" description="Helical" evidence="9">
    <location>
        <begin position="280"/>
        <end position="301"/>
    </location>
</feature>
<feature type="transmembrane region" description="Helical" evidence="9">
    <location>
        <begin position="25"/>
        <end position="44"/>
    </location>
</feature>
<comment type="caution">
    <text evidence="10">The sequence shown here is derived from an EMBL/GenBank/DDBJ whole genome shotgun (WGS) entry which is preliminary data.</text>
</comment>
<comment type="subcellular location">
    <subcellularLocation>
        <location evidence="1">Cell membrane</location>
        <topology evidence="1">Multi-pass membrane protein</topology>
    </subcellularLocation>
</comment>
<protein>
    <submittedName>
        <fullName evidence="10">Branched-chain amino acid ABC transporter permease</fullName>
    </submittedName>
</protein>
<keyword evidence="3" id="KW-1003">Cell membrane</keyword>
<dbReference type="GO" id="GO:0022857">
    <property type="term" value="F:transmembrane transporter activity"/>
    <property type="evidence" value="ECO:0007669"/>
    <property type="project" value="InterPro"/>
</dbReference>
<feature type="transmembrane region" description="Helical" evidence="9">
    <location>
        <begin position="118"/>
        <end position="138"/>
    </location>
</feature>
<keyword evidence="7 9" id="KW-0472">Membrane</keyword>
<dbReference type="GO" id="GO:0005886">
    <property type="term" value="C:plasma membrane"/>
    <property type="evidence" value="ECO:0007669"/>
    <property type="project" value="UniProtKB-SubCell"/>
</dbReference>
<evidence type="ECO:0000256" key="8">
    <source>
        <dbReference type="ARBA" id="ARBA00037998"/>
    </source>
</evidence>
<evidence type="ECO:0000256" key="6">
    <source>
        <dbReference type="ARBA" id="ARBA00022989"/>
    </source>
</evidence>
<evidence type="ECO:0000256" key="9">
    <source>
        <dbReference type="SAM" id="Phobius"/>
    </source>
</evidence>
<evidence type="ECO:0000256" key="4">
    <source>
        <dbReference type="ARBA" id="ARBA00022692"/>
    </source>
</evidence>
<dbReference type="PANTHER" id="PTHR11795:SF445">
    <property type="entry name" value="AMINO ACID ABC TRANSPORTER PERMEASE PROTEIN"/>
    <property type="match status" value="1"/>
</dbReference>
<dbReference type="InterPro" id="IPR052157">
    <property type="entry name" value="BCAA_transport_permease"/>
</dbReference>
<dbReference type="EMBL" id="PEZW01000018">
    <property type="protein sequence ID" value="PIS07598.1"/>
    <property type="molecule type" value="Genomic_DNA"/>
</dbReference>
<evidence type="ECO:0000256" key="2">
    <source>
        <dbReference type="ARBA" id="ARBA00022448"/>
    </source>
</evidence>
<keyword evidence="5" id="KW-0029">Amino-acid transport</keyword>
<dbReference type="GO" id="GO:0006865">
    <property type="term" value="P:amino acid transport"/>
    <property type="evidence" value="ECO:0007669"/>
    <property type="project" value="UniProtKB-KW"/>
</dbReference>
<keyword evidence="4 9" id="KW-0812">Transmembrane</keyword>
<accession>A0A2H0W8D7</accession>
<gene>
    <name evidence="10" type="ORF">COT78_02780</name>
</gene>
<feature type="transmembrane region" description="Helical" evidence="9">
    <location>
        <begin position="158"/>
        <end position="183"/>
    </location>
</feature>
<dbReference type="PANTHER" id="PTHR11795">
    <property type="entry name" value="BRANCHED-CHAIN AMINO ACID TRANSPORT SYSTEM PERMEASE PROTEIN LIVH"/>
    <property type="match status" value="1"/>
</dbReference>
<keyword evidence="6 9" id="KW-1133">Transmembrane helix</keyword>
<dbReference type="Pfam" id="PF02653">
    <property type="entry name" value="BPD_transp_2"/>
    <property type="match status" value="1"/>
</dbReference>
<dbReference type="Proteomes" id="UP000231382">
    <property type="component" value="Unassembled WGS sequence"/>
</dbReference>
<organism evidence="10 11">
    <name type="scientific">Candidatus Berkelbacteria bacterium CG10_big_fil_rev_8_21_14_0_10_43_13</name>
    <dbReference type="NCBI Taxonomy" id="1974514"/>
    <lineage>
        <taxon>Bacteria</taxon>
        <taxon>Candidatus Berkelbacteria</taxon>
    </lineage>
</organism>
<reference evidence="11" key="1">
    <citation type="submission" date="2017-09" db="EMBL/GenBank/DDBJ databases">
        <title>Depth-based differentiation of microbial function through sediment-hosted aquifers and enrichment of novel symbionts in the deep terrestrial subsurface.</title>
        <authorList>
            <person name="Probst A.J."/>
            <person name="Ladd B."/>
            <person name="Jarett J.K."/>
            <person name="Geller-Mcgrath D.E."/>
            <person name="Sieber C.M.K."/>
            <person name="Emerson J.B."/>
            <person name="Anantharaman K."/>
            <person name="Thomas B.C."/>
            <person name="Malmstrom R."/>
            <person name="Stieglmeier M."/>
            <person name="Klingl A."/>
            <person name="Woyke T."/>
            <person name="Ryan C.M."/>
            <person name="Banfield J.F."/>
        </authorList>
    </citation>
    <scope>NUCLEOTIDE SEQUENCE [LARGE SCALE GENOMIC DNA]</scope>
</reference>
<evidence type="ECO:0000313" key="11">
    <source>
        <dbReference type="Proteomes" id="UP000231382"/>
    </source>
</evidence>
<feature type="transmembrane region" description="Helical" evidence="9">
    <location>
        <begin position="245"/>
        <end position="273"/>
    </location>
</feature>
<evidence type="ECO:0000313" key="10">
    <source>
        <dbReference type="EMBL" id="PIS07598.1"/>
    </source>
</evidence>
<feature type="transmembrane region" description="Helical" evidence="9">
    <location>
        <begin position="56"/>
        <end position="77"/>
    </location>
</feature>
<sequence>MSTHCQMMGIDLSCFSQNIKEKSSLFIQIFINGLVAGAIYALIASGFSLIYSTNKFVHFAHGTVAVWGGYLLYWFYSLLGLDFWLAAVLTIISTAIIGFLLNLLFYKPLRKRKSSSSILLIASVGLLILLESLIQIFFGNNVKTIGFVQSRTGISIAGGLITPLQIITIISAVILFIFLTWFMNKTKTGKAMRAVADNKDVAEIVGISAEKIYTWSFVVGSAIAGLAGILITLEYNLTPTMGTNLMIKGFAGAIIGGIGSVPGAIAGSFFLGLVEKFGIWFLPSGFQDAIAFIILFIFLLFKSTGLFTVKKEATK</sequence>
<dbReference type="AlphaFoldDB" id="A0A2H0W8D7"/>
<evidence type="ECO:0000256" key="1">
    <source>
        <dbReference type="ARBA" id="ARBA00004651"/>
    </source>
</evidence>
<evidence type="ECO:0000256" key="5">
    <source>
        <dbReference type="ARBA" id="ARBA00022970"/>
    </source>
</evidence>
<keyword evidence="2" id="KW-0813">Transport</keyword>